<evidence type="ECO:0000313" key="3">
    <source>
        <dbReference type="Proteomes" id="UP001497516"/>
    </source>
</evidence>
<protein>
    <submittedName>
        <fullName evidence="2">Uncharacterized protein</fullName>
    </submittedName>
</protein>
<evidence type="ECO:0000256" key="1">
    <source>
        <dbReference type="SAM" id="MobiDB-lite"/>
    </source>
</evidence>
<feature type="region of interest" description="Disordered" evidence="1">
    <location>
        <begin position="113"/>
        <end position="135"/>
    </location>
</feature>
<gene>
    <name evidence="2" type="ORF">LTRI10_LOCUS35167</name>
</gene>
<name>A0AAV2F8V8_9ROSI</name>
<organism evidence="2 3">
    <name type="scientific">Linum trigynum</name>
    <dbReference type="NCBI Taxonomy" id="586398"/>
    <lineage>
        <taxon>Eukaryota</taxon>
        <taxon>Viridiplantae</taxon>
        <taxon>Streptophyta</taxon>
        <taxon>Embryophyta</taxon>
        <taxon>Tracheophyta</taxon>
        <taxon>Spermatophyta</taxon>
        <taxon>Magnoliopsida</taxon>
        <taxon>eudicotyledons</taxon>
        <taxon>Gunneridae</taxon>
        <taxon>Pentapetalae</taxon>
        <taxon>rosids</taxon>
        <taxon>fabids</taxon>
        <taxon>Malpighiales</taxon>
        <taxon>Linaceae</taxon>
        <taxon>Linum</taxon>
    </lineage>
</organism>
<dbReference type="Proteomes" id="UP001497516">
    <property type="component" value="Chromosome 6"/>
</dbReference>
<dbReference type="EMBL" id="OZ034819">
    <property type="protein sequence ID" value="CAL1394681.1"/>
    <property type="molecule type" value="Genomic_DNA"/>
</dbReference>
<feature type="region of interest" description="Disordered" evidence="1">
    <location>
        <begin position="1"/>
        <end position="20"/>
    </location>
</feature>
<proteinExistence type="predicted"/>
<evidence type="ECO:0000313" key="2">
    <source>
        <dbReference type="EMBL" id="CAL1394681.1"/>
    </source>
</evidence>
<accession>A0AAV2F8V8</accession>
<keyword evidence="3" id="KW-1185">Reference proteome</keyword>
<dbReference type="AlphaFoldDB" id="A0AAV2F8V8"/>
<reference evidence="2 3" key="1">
    <citation type="submission" date="2024-04" db="EMBL/GenBank/DDBJ databases">
        <authorList>
            <person name="Fracassetti M."/>
        </authorList>
    </citation>
    <scope>NUCLEOTIDE SEQUENCE [LARGE SCALE GENOMIC DNA]</scope>
</reference>
<sequence>MGVGAFPRKQSKRGAGGGDYKPSCRSIWSFSTLISFRCVEYMLSTTPIAFGFGDLCFLWHELSSDSEATGMTRVDLGICAFIEKAAKRLPHRSGLLRACNLFSGPKIHLAAPAPAPATSGVPTRILSPRSDWPQR</sequence>